<dbReference type="CDD" id="cd07209">
    <property type="entry name" value="Pat_hypo_Ecoli_Z1214_like"/>
    <property type="match status" value="1"/>
</dbReference>
<feature type="short sequence motif" description="DGA/G" evidence="4">
    <location>
        <begin position="186"/>
        <end position="188"/>
    </location>
</feature>
<dbReference type="Pfam" id="PF01734">
    <property type="entry name" value="Patatin"/>
    <property type="match status" value="1"/>
</dbReference>
<dbReference type="HOGENOM" id="CLU_034454_3_0_0"/>
<feature type="active site" description="Proton acceptor" evidence="4">
    <location>
        <position position="186"/>
    </location>
</feature>
<dbReference type="KEGG" id="tta:Theth_1415"/>
<dbReference type="InterPro" id="IPR050301">
    <property type="entry name" value="NTE"/>
</dbReference>
<feature type="domain" description="PNPLA" evidence="5">
    <location>
        <begin position="13"/>
        <end position="199"/>
    </location>
</feature>
<sequence precursor="true">MNEVFTTMLSVALVLSGGGGRGAYQIGVWQALNDLGIEIAAVYGTSVGAINGALIALGDIEFAKSAWLQATFEDVMNIPESVRKILERRFFDLTIPEAIDAARRIISEGGIDVSPLRQKIKELLPEEKIRNSKVHYGLVAYSISELKPYMLYIEDIPEGMLADYILSSANFPLFKREEIGGKLFIDGGVYSNIPVRMAREKGYERIVVVDIGTHAVSDILEYLRSFIDANITYIRPREHYGTLLTFDPEVSRKYLLAGYLDTLAAFGKLYGDNYYIYEPEDVIGKLFMSMDPVQKDIAAFLLSVKLDPALSPQEQYYKQILPRLRLETLALLEYDPKAICTRVLEMLALFFKVERLKIYTSKTLLEEIIKASSNNSQNFFESIYYKIRLERIFRFVSFVYKNGKKENLVDPSGYDEIVKRFENVLK</sequence>
<keyword evidence="2 4" id="KW-0442">Lipid degradation</keyword>
<evidence type="ECO:0000313" key="6">
    <source>
        <dbReference type="EMBL" id="AEH51475.1"/>
    </source>
</evidence>
<dbReference type="Proteomes" id="UP000006804">
    <property type="component" value="Chromosome"/>
</dbReference>
<evidence type="ECO:0000256" key="4">
    <source>
        <dbReference type="PROSITE-ProRule" id="PRU01161"/>
    </source>
</evidence>
<keyword evidence="7" id="KW-1185">Reference proteome</keyword>
<evidence type="ECO:0000256" key="1">
    <source>
        <dbReference type="ARBA" id="ARBA00022801"/>
    </source>
</evidence>
<accession>F7YUK3</accession>
<dbReference type="SUPFAM" id="SSF52151">
    <property type="entry name" value="FabD/lysophospholipase-like"/>
    <property type="match status" value="1"/>
</dbReference>
<feature type="short sequence motif" description="GXGXXG" evidence="4">
    <location>
        <begin position="17"/>
        <end position="22"/>
    </location>
</feature>
<evidence type="ECO:0000313" key="7">
    <source>
        <dbReference type="Proteomes" id="UP000006804"/>
    </source>
</evidence>
<evidence type="ECO:0000256" key="2">
    <source>
        <dbReference type="ARBA" id="ARBA00022963"/>
    </source>
</evidence>
<feature type="short sequence motif" description="GXSXG" evidence="4">
    <location>
        <begin position="44"/>
        <end position="48"/>
    </location>
</feature>
<organism evidence="6 7">
    <name type="scientific">Pseudothermotoga thermarum DSM 5069</name>
    <dbReference type="NCBI Taxonomy" id="688269"/>
    <lineage>
        <taxon>Bacteria</taxon>
        <taxon>Thermotogati</taxon>
        <taxon>Thermotogota</taxon>
        <taxon>Thermotogae</taxon>
        <taxon>Thermotogales</taxon>
        <taxon>Thermotogaceae</taxon>
        <taxon>Pseudothermotoga</taxon>
    </lineage>
</organism>
<dbReference type="RefSeq" id="WP_013932689.1">
    <property type="nucleotide sequence ID" value="NC_015707.1"/>
</dbReference>
<dbReference type="STRING" id="688269.Theth_1415"/>
<dbReference type="Gene3D" id="3.40.1090.10">
    <property type="entry name" value="Cytosolic phospholipase A2 catalytic domain"/>
    <property type="match status" value="2"/>
</dbReference>
<dbReference type="InterPro" id="IPR016035">
    <property type="entry name" value="Acyl_Trfase/lysoPLipase"/>
</dbReference>
<evidence type="ECO:0000256" key="3">
    <source>
        <dbReference type="ARBA" id="ARBA00023098"/>
    </source>
</evidence>
<evidence type="ECO:0000259" key="5">
    <source>
        <dbReference type="PROSITE" id="PS51635"/>
    </source>
</evidence>
<dbReference type="AlphaFoldDB" id="F7YUK3"/>
<dbReference type="PANTHER" id="PTHR14226">
    <property type="entry name" value="NEUROPATHY TARGET ESTERASE/SWISS CHEESE D.MELANOGASTER"/>
    <property type="match status" value="1"/>
</dbReference>
<dbReference type="EMBL" id="CP002351">
    <property type="protein sequence ID" value="AEH51475.1"/>
    <property type="molecule type" value="Genomic_DNA"/>
</dbReference>
<dbReference type="PROSITE" id="PS51635">
    <property type="entry name" value="PNPLA"/>
    <property type="match status" value="1"/>
</dbReference>
<keyword evidence="1 4" id="KW-0378">Hydrolase</keyword>
<dbReference type="GO" id="GO:0016042">
    <property type="term" value="P:lipid catabolic process"/>
    <property type="evidence" value="ECO:0007669"/>
    <property type="project" value="UniProtKB-UniRule"/>
</dbReference>
<dbReference type="OrthoDB" id="9770965at2"/>
<name>F7YUK3_9THEM</name>
<reference evidence="6 7" key="1">
    <citation type="submission" date="2010-11" db="EMBL/GenBank/DDBJ databases">
        <title>The complete genome of Thermotoga thermarum DSM 5069.</title>
        <authorList>
            <consortium name="US DOE Joint Genome Institute (JGI-PGF)"/>
            <person name="Lucas S."/>
            <person name="Copeland A."/>
            <person name="Lapidus A."/>
            <person name="Bruce D."/>
            <person name="Goodwin L."/>
            <person name="Pitluck S."/>
            <person name="Kyrpides N."/>
            <person name="Mavromatis K."/>
            <person name="Ivanova N."/>
            <person name="Zeytun A."/>
            <person name="Brettin T."/>
            <person name="Detter J.C."/>
            <person name="Tapia R."/>
            <person name="Han C."/>
            <person name="Land M."/>
            <person name="Hauser L."/>
            <person name="Markowitz V."/>
            <person name="Cheng J.-F."/>
            <person name="Hugenholtz P."/>
            <person name="Woyke T."/>
            <person name="Wu D."/>
            <person name="Spring S."/>
            <person name="Schroeder M."/>
            <person name="Brambilla E."/>
            <person name="Klenk H.-P."/>
            <person name="Eisen J.A."/>
        </authorList>
    </citation>
    <scope>NUCLEOTIDE SEQUENCE [LARGE SCALE GENOMIC DNA]</scope>
    <source>
        <strain evidence="6 7">DSM 5069</strain>
    </source>
</reference>
<proteinExistence type="predicted"/>
<protein>
    <submittedName>
        <fullName evidence="6">Patatin</fullName>
    </submittedName>
</protein>
<dbReference type="PANTHER" id="PTHR14226:SF29">
    <property type="entry name" value="NEUROPATHY TARGET ESTERASE SWS"/>
    <property type="match status" value="1"/>
</dbReference>
<keyword evidence="3 4" id="KW-0443">Lipid metabolism</keyword>
<dbReference type="PATRIC" id="fig|688269.3.peg.1462"/>
<dbReference type="eggNOG" id="COG1752">
    <property type="taxonomic scope" value="Bacteria"/>
</dbReference>
<gene>
    <name evidence="6" type="ORF">Theth_1415</name>
</gene>
<feature type="active site" description="Nucleophile" evidence="4">
    <location>
        <position position="46"/>
    </location>
</feature>
<dbReference type="GO" id="GO:0016787">
    <property type="term" value="F:hydrolase activity"/>
    <property type="evidence" value="ECO:0007669"/>
    <property type="project" value="UniProtKB-UniRule"/>
</dbReference>
<dbReference type="InterPro" id="IPR002641">
    <property type="entry name" value="PNPLA_dom"/>
</dbReference>